<dbReference type="STRING" id="418985.A0A1V9Y028"/>
<evidence type="ECO:0000313" key="9">
    <source>
        <dbReference type="Proteomes" id="UP000192247"/>
    </source>
</evidence>
<dbReference type="Pfam" id="PF05029">
    <property type="entry name" value="TIMELESS_C"/>
    <property type="match status" value="1"/>
</dbReference>
<dbReference type="GO" id="GO:0031298">
    <property type="term" value="C:replication fork protection complex"/>
    <property type="evidence" value="ECO:0007669"/>
    <property type="project" value="TreeGrafter"/>
</dbReference>
<dbReference type="GO" id="GO:0048511">
    <property type="term" value="P:rhythmic process"/>
    <property type="evidence" value="ECO:0007669"/>
    <property type="project" value="UniProtKB-KW"/>
</dbReference>
<feature type="compositionally biased region" description="Polar residues" evidence="5">
    <location>
        <begin position="1282"/>
        <end position="1297"/>
    </location>
</feature>
<sequence>MDDWKTSLLLSDLQAACNSLGGWDENTYVKESDCTESLKDLLRYLRRDDESFAIRRALGQINVIKTDLLPLLRFYHKDAELFDITAKLVVNLTTPIVLLYKEELPIEKNARNIYMTLEATLCAYKDAFLEKEIWSVFAKRLEELMNLNYHERTEEDTETITRILTILRNVLHPIHREELNLKTDGDVSSHDRLLWALHLAGMDDLIIYMCASRMEQSHTLYVLEILRLMLREQEASFLASTGTQRLQEEVEKDGAELMKLREIERKKKDVEIKGIMQNRFARFSSTYQVRNIKSLGDDTRKIIVVGDPGKVLQSINNMDLDQKKKFRSRPKNRRPEESASIKRRTTRNIRLFLKEFCSDLLNSVFNALLPQARKAIARAGETGDEGHYFWLLDFFLEFNRLTGCNISLVSEAISKETFHFVQTQMEKCHELMVTDKKRIHLWVKRLHVGLKTFHQLLMTISVMIHDKVFQVREAAKVLQQHIFYLPEYRDMILHLLLNFNENAAPVSFLRDLAIAVHIYLRMLEVYCEKGKLRVKDIKQKAKCIPPAYVSLSEEELDQRWLELSKEITTLLDVESSQFSYDVDTVLSGYQQYEQAFQVQMCKQKIAEFLKLGETSSAIGLLRASRTHFPEEACFGEATITAESEFMFLRSLFYAENIVAINSDNEPNIEIEEVERMQDFDFENFLKRFANPKVIKVYGLLLSNYTTNSADVNKACVKMLHRIAFDLKMWAMLFQSQIFVVFDKILEDYSITPEVRGLKELARFAKYIIQQFVDVAKTNDLAIVELLFWKTSAEAYQIQYGYNETESTKKRPWTEEEELELKRLFEENNDDMELGEDIIEVIRKKFSNQSRTRRQIITHLRVMGLVEKGTCFKPSGISSNQVWSAEEEQELREHYQNFATSIDPLSQIMLHMTTKRPKFRIIEKLLELGVIHDRAEVRKRRVKKNGEIVIPRSIQTRMGKEINPTDINKEFVTSEDSSSEDEACHLDTKWAAEMTRENTEFIENITSDRSTSEIRHSNRQKKQIISKRSRKVTSKIEKSINPEDIKALLIEAVERRRPAIDWILESIQDALGEWKNSGNEAVPLVPLLEAEYDSLKDKNFCRLLSTFGFVPPQKGTEQYWRIGGELSRIMLQSRLDVLINATHGYFEKSIVNIEKKEIDVIEPLSPELSLSGSESPRGLDESSNDDGDVLSDDQTLYKSLSPQKPKKTKLKSHSKQKKKALKTSKKKRIRSLYLTEFAQEPKDLYGNGGSQSPNGLNESQERNKQTESSFDVDTELTLEDDNGNCNTQGAKRNFSTQRDGPEKSAKKRRIAAIDSASEDEADVNQQRKAPTFRAKAIYSKDQTLPRRNKKVIIESDESDE</sequence>
<feature type="compositionally biased region" description="Low complexity" evidence="5">
    <location>
        <begin position="1166"/>
        <end position="1175"/>
    </location>
</feature>
<dbReference type="InterPro" id="IPR007725">
    <property type="entry name" value="TIMELESS_C"/>
</dbReference>
<name>A0A1V9Y028_9ACAR</name>
<dbReference type="OrthoDB" id="310853at2759"/>
<feature type="domain" description="Timeless N-terminal" evidence="6">
    <location>
        <begin position="27"/>
        <end position="289"/>
    </location>
</feature>
<evidence type="ECO:0000256" key="1">
    <source>
        <dbReference type="ARBA" id="ARBA00004123"/>
    </source>
</evidence>
<organism evidence="8 9">
    <name type="scientific">Tropilaelaps mercedesae</name>
    <dbReference type="NCBI Taxonomy" id="418985"/>
    <lineage>
        <taxon>Eukaryota</taxon>
        <taxon>Metazoa</taxon>
        <taxon>Ecdysozoa</taxon>
        <taxon>Arthropoda</taxon>
        <taxon>Chelicerata</taxon>
        <taxon>Arachnida</taxon>
        <taxon>Acari</taxon>
        <taxon>Parasitiformes</taxon>
        <taxon>Mesostigmata</taxon>
        <taxon>Gamasina</taxon>
        <taxon>Dermanyssoidea</taxon>
        <taxon>Laelapidae</taxon>
        <taxon>Tropilaelaps</taxon>
    </lineage>
</organism>
<feature type="compositionally biased region" description="Acidic residues" evidence="5">
    <location>
        <begin position="1269"/>
        <end position="1281"/>
    </location>
</feature>
<comment type="similarity">
    <text evidence="2">Belongs to the timeless family.</text>
</comment>
<dbReference type="Pfam" id="PF04821">
    <property type="entry name" value="TIMELESS"/>
    <property type="match status" value="1"/>
</dbReference>
<dbReference type="InterPro" id="IPR044998">
    <property type="entry name" value="Timeless"/>
</dbReference>
<dbReference type="PANTHER" id="PTHR22940">
    <property type="entry name" value="TIMEOUT/TIMELESS-2"/>
    <property type="match status" value="1"/>
</dbReference>
<feature type="region of interest" description="Disordered" evidence="5">
    <location>
        <begin position="323"/>
        <end position="342"/>
    </location>
</feature>
<feature type="domain" description="Timeless C-terminal" evidence="7">
    <location>
        <begin position="1056"/>
        <end position="1128"/>
    </location>
</feature>
<dbReference type="Proteomes" id="UP000192247">
    <property type="component" value="Unassembled WGS sequence"/>
</dbReference>
<evidence type="ECO:0000256" key="4">
    <source>
        <dbReference type="ARBA" id="ARBA00023306"/>
    </source>
</evidence>
<keyword evidence="3" id="KW-0539">Nucleus</keyword>
<dbReference type="Pfam" id="PF26019">
    <property type="entry name" value="HTH_TIMELESS"/>
    <property type="match status" value="1"/>
</dbReference>
<feature type="region of interest" description="Disordered" evidence="5">
    <location>
        <begin position="1241"/>
        <end position="1339"/>
    </location>
</feature>
<dbReference type="GO" id="GO:0006281">
    <property type="term" value="P:DNA repair"/>
    <property type="evidence" value="ECO:0007669"/>
    <property type="project" value="TreeGrafter"/>
</dbReference>
<dbReference type="EMBL" id="MNPL01001544">
    <property type="protein sequence ID" value="OQR79052.1"/>
    <property type="molecule type" value="Genomic_DNA"/>
</dbReference>
<comment type="caution">
    <text evidence="8">The sequence shown here is derived from an EMBL/GenBank/DDBJ whole genome shotgun (WGS) entry which is preliminary data.</text>
</comment>
<evidence type="ECO:0000313" key="8">
    <source>
        <dbReference type="EMBL" id="OQR79052.1"/>
    </source>
</evidence>
<dbReference type="GO" id="GO:0009649">
    <property type="term" value="P:entrainment of circadian clock"/>
    <property type="evidence" value="ECO:0007669"/>
    <property type="project" value="TreeGrafter"/>
</dbReference>
<dbReference type="InParanoid" id="A0A1V9Y028"/>
<proteinExistence type="inferred from homology"/>
<reference evidence="8 9" key="1">
    <citation type="journal article" date="2017" name="Gigascience">
        <title>Draft genome of the honey bee ectoparasitic mite, Tropilaelaps mercedesae, is shaped by the parasitic life history.</title>
        <authorList>
            <person name="Dong X."/>
            <person name="Armstrong S.D."/>
            <person name="Xia D."/>
            <person name="Makepeace B.L."/>
            <person name="Darby A.C."/>
            <person name="Kadowaki T."/>
        </authorList>
    </citation>
    <scope>NUCLEOTIDE SEQUENCE [LARGE SCALE GENOMIC DNA]</scope>
    <source>
        <strain evidence="8">Wuxi-XJTLU</strain>
    </source>
</reference>
<keyword evidence="4" id="KW-0131">Cell cycle</keyword>
<dbReference type="GO" id="GO:0003677">
    <property type="term" value="F:DNA binding"/>
    <property type="evidence" value="ECO:0007669"/>
    <property type="project" value="TreeGrafter"/>
</dbReference>
<feature type="compositionally biased region" description="Basic residues" evidence="5">
    <location>
        <begin position="1203"/>
        <end position="1225"/>
    </location>
</feature>
<evidence type="ECO:0000259" key="7">
    <source>
        <dbReference type="Pfam" id="PF05029"/>
    </source>
</evidence>
<dbReference type="GO" id="GO:0043111">
    <property type="term" value="P:replication fork arrest"/>
    <property type="evidence" value="ECO:0007669"/>
    <property type="project" value="TreeGrafter"/>
</dbReference>
<feature type="compositionally biased region" description="Acidic residues" evidence="5">
    <location>
        <begin position="1181"/>
        <end position="1190"/>
    </location>
</feature>
<dbReference type="GO" id="GO:0000076">
    <property type="term" value="P:DNA replication checkpoint signaling"/>
    <property type="evidence" value="ECO:0007669"/>
    <property type="project" value="TreeGrafter"/>
</dbReference>
<comment type="subcellular location">
    <subcellularLocation>
        <location evidence="1">Nucleus</location>
    </subcellularLocation>
</comment>
<keyword evidence="9" id="KW-1185">Reference proteome</keyword>
<feature type="region of interest" description="Disordered" evidence="5">
    <location>
        <begin position="1166"/>
        <end position="1225"/>
    </location>
</feature>
<evidence type="ECO:0000256" key="3">
    <source>
        <dbReference type="ARBA" id="ARBA00023242"/>
    </source>
</evidence>
<dbReference type="FunCoup" id="A0A1V9Y028">
    <property type="interactions" value="485"/>
</dbReference>
<accession>A0A1V9Y028</accession>
<dbReference type="PANTHER" id="PTHR22940:SF4">
    <property type="entry name" value="PROTEIN TIMELESS HOMOLOG"/>
    <property type="match status" value="1"/>
</dbReference>
<dbReference type="InterPro" id="IPR006906">
    <property type="entry name" value="Timeless_N"/>
</dbReference>
<gene>
    <name evidence="8" type="ORF">BIW11_05997</name>
</gene>
<protein>
    <submittedName>
        <fullName evidence="8">Protein timeless-like</fullName>
    </submittedName>
</protein>
<evidence type="ECO:0000256" key="5">
    <source>
        <dbReference type="SAM" id="MobiDB-lite"/>
    </source>
</evidence>
<evidence type="ECO:0000256" key="2">
    <source>
        <dbReference type="ARBA" id="ARBA00008174"/>
    </source>
</evidence>
<evidence type="ECO:0000259" key="6">
    <source>
        <dbReference type="Pfam" id="PF04821"/>
    </source>
</evidence>